<organism evidence="3 4">
    <name type="scientific">Ganoderma sinense ZZ0214-1</name>
    <dbReference type="NCBI Taxonomy" id="1077348"/>
    <lineage>
        <taxon>Eukaryota</taxon>
        <taxon>Fungi</taxon>
        <taxon>Dikarya</taxon>
        <taxon>Basidiomycota</taxon>
        <taxon>Agaricomycotina</taxon>
        <taxon>Agaricomycetes</taxon>
        <taxon>Polyporales</taxon>
        <taxon>Polyporaceae</taxon>
        <taxon>Ganoderma</taxon>
    </lineage>
</organism>
<proteinExistence type="predicted"/>
<evidence type="ECO:0000313" key="3">
    <source>
        <dbReference type="EMBL" id="PIL30962.1"/>
    </source>
</evidence>
<feature type="region of interest" description="Disordered" evidence="1">
    <location>
        <begin position="27"/>
        <end position="62"/>
    </location>
</feature>
<evidence type="ECO:0000313" key="4">
    <source>
        <dbReference type="Proteomes" id="UP000230002"/>
    </source>
</evidence>
<evidence type="ECO:0000256" key="1">
    <source>
        <dbReference type="SAM" id="MobiDB-lite"/>
    </source>
</evidence>
<evidence type="ECO:0008006" key="5">
    <source>
        <dbReference type="Google" id="ProtNLM"/>
    </source>
</evidence>
<protein>
    <recommendedName>
        <fullName evidence="5">Transporter</fullName>
    </recommendedName>
</protein>
<name>A0A2G8SB52_9APHY</name>
<feature type="chain" id="PRO_5013963684" description="Transporter" evidence="2">
    <location>
        <begin position="20"/>
        <end position="90"/>
    </location>
</feature>
<comment type="caution">
    <text evidence="3">The sequence shown here is derived from an EMBL/GenBank/DDBJ whole genome shotgun (WGS) entry which is preliminary data.</text>
</comment>
<dbReference type="AlphaFoldDB" id="A0A2G8SB52"/>
<reference evidence="3 4" key="1">
    <citation type="journal article" date="2015" name="Sci. Rep.">
        <title>Chromosome-level genome map provides insights into diverse defense mechanisms in the medicinal fungus Ganoderma sinense.</title>
        <authorList>
            <person name="Zhu Y."/>
            <person name="Xu J."/>
            <person name="Sun C."/>
            <person name="Zhou S."/>
            <person name="Xu H."/>
            <person name="Nelson D.R."/>
            <person name="Qian J."/>
            <person name="Song J."/>
            <person name="Luo H."/>
            <person name="Xiang L."/>
            <person name="Li Y."/>
            <person name="Xu Z."/>
            <person name="Ji A."/>
            <person name="Wang L."/>
            <person name="Lu S."/>
            <person name="Hayward A."/>
            <person name="Sun W."/>
            <person name="Li X."/>
            <person name="Schwartz D.C."/>
            <person name="Wang Y."/>
            <person name="Chen S."/>
        </authorList>
    </citation>
    <scope>NUCLEOTIDE SEQUENCE [LARGE SCALE GENOMIC DNA]</scope>
    <source>
        <strain evidence="3 4">ZZ0214-1</strain>
    </source>
</reference>
<feature type="signal peptide" evidence="2">
    <location>
        <begin position="1"/>
        <end position="19"/>
    </location>
</feature>
<sequence>MRLSLSLLSLASLAALASAAPVDSLALANRGDPGGGNSPDYKKRTCPNGSAGCGEGPRAPRAPRAVVVEVREPEVAARGCAPNGGSCANW</sequence>
<evidence type="ECO:0000256" key="2">
    <source>
        <dbReference type="SAM" id="SignalP"/>
    </source>
</evidence>
<accession>A0A2G8SB52</accession>
<keyword evidence="2" id="KW-0732">Signal</keyword>
<keyword evidence="4" id="KW-1185">Reference proteome</keyword>
<dbReference type="Proteomes" id="UP000230002">
    <property type="component" value="Unassembled WGS sequence"/>
</dbReference>
<gene>
    <name evidence="3" type="ORF">GSI_07131</name>
</gene>
<dbReference type="EMBL" id="AYKW01000013">
    <property type="protein sequence ID" value="PIL30962.1"/>
    <property type="molecule type" value="Genomic_DNA"/>
</dbReference>